<feature type="chain" id="PRO_5040387177" evidence="1">
    <location>
        <begin position="21"/>
        <end position="506"/>
    </location>
</feature>
<protein>
    <submittedName>
        <fullName evidence="2">Uncharacterized protein</fullName>
    </submittedName>
</protein>
<reference evidence="2" key="1">
    <citation type="journal article" date="2020" name="Fungal Divers.">
        <title>Resolving the Mortierellaceae phylogeny through synthesis of multi-gene phylogenetics and phylogenomics.</title>
        <authorList>
            <person name="Vandepol N."/>
            <person name="Liber J."/>
            <person name="Desiro A."/>
            <person name="Na H."/>
            <person name="Kennedy M."/>
            <person name="Barry K."/>
            <person name="Grigoriev I.V."/>
            <person name="Miller A.N."/>
            <person name="O'Donnell K."/>
            <person name="Stajich J.E."/>
            <person name="Bonito G."/>
        </authorList>
    </citation>
    <scope>NUCLEOTIDE SEQUENCE</scope>
    <source>
        <strain evidence="2">KOD1015</strain>
    </source>
</reference>
<evidence type="ECO:0000313" key="2">
    <source>
        <dbReference type="EMBL" id="KAF9581454.1"/>
    </source>
</evidence>
<proteinExistence type="predicted"/>
<dbReference type="EMBL" id="JAABOA010001485">
    <property type="protein sequence ID" value="KAF9581454.1"/>
    <property type="molecule type" value="Genomic_DNA"/>
</dbReference>
<keyword evidence="3" id="KW-1185">Reference proteome</keyword>
<organism evidence="2 3">
    <name type="scientific">Lunasporangiospora selenospora</name>
    <dbReference type="NCBI Taxonomy" id="979761"/>
    <lineage>
        <taxon>Eukaryota</taxon>
        <taxon>Fungi</taxon>
        <taxon>Fungi incertae sedis</taxon>
        <taxon>Mucoromycota</taxon>
        <taxon>Mortierellomycotina</taxon>
        <taxon>Mortierellomycetes</taxon>
        <taxon>Mortierellales</taxon>
        <taxon>Mortierellaceae</taxon>
        <taxon>Lunasporangiospora</taxon>
    </lineage>
</organism>
<dbReference type="PANTHER" id="PTHR35895">
    <property type="entry name" value="CHROMOSOME 16, WHOLE GENOME SHOTGUN SEQUENCE"/>
    <property type="match status" value="1"/>
</dbReference>
<dbReference type="OrthoDB" id="10039566at2759"/>
<dbReference type="GO" id="GO:0000329">
    <property type="term" value="C:fungal-type vacuole membrane"/>
    <property type="evidence" value="ECO:0007669"/>
    <property type="project" value="InterPro"/>
</dbReference>
<dbReference type="PANTHER" id="PTHR35895:SF1">
    <property type="entry name" value="LIPID-BINDING SERUM GLYCOPROTEIN C-TERMINAL DOMAIN-CONTAINING PROTEIN"/>
    <property type="match status" value="1"/>
</dbReference>
<dbReference type="InterPro" id="IPR046368">
    <property type="entry name" value="Tag1"/>
</dbReference>
<dbReference type="InterPro" id="IPR022185">
    <property type="entry name" value="DUF3712"/>
</dbReference>
<dbReference type="AlphaFoldDB" id="A0A9P6KDG8"/>
<dbReference type="Pfam" id="PF12505">
    <property type="entry name" value="DUF3712"/>
    <property type="match status" value="1"/>
</dbReference>
<keyword evidence="1" id="KW-0732">Signal</keyword>
<dbReference type="Proteomes" id="UP000780801">
    <property type="component" value="Unassembled WGS sequence"/>
</dbReference>
<gene>
    <name evidence="2" type="ORF">BGW38_001514</name>
</gene>
<name>A0A9P6KDG8_9FUNG</name>
<sequence length="506" mass="53518">MKFSLKVAAIGALLASAVVAAPVEVEKRDAVSDRIGTCFIGLLFTGSWPSRCQAAVAVNLGLIRSITINQMSMDFTTADPYVPNTSSNSVVATMLSIPGITLPIDSVKQHIILVDGGVQIGHIETPWSAASVKGGTLTTAFSSSPLTVFKDSKEAFSKFVGSLSTKPSHPVTLQGAVDVKLNLGIFGKLTIPGIGFKATTSFAGLNHLSPVKFLYLIELLPNTPEKRIDIAVVVNIVNPSKLTVNLGDVSFDTSSPKGRIGVSKLKGLSLVPGDNFVLSQTTLDLNEPASADFLTDINTMDIPLTLAGFSGSSLNPALNGGLAGIRTLLTVPRGYAGTTLSQAPYKGWSLKVLPTTVTDLIVEISATFQSPYYGLPVEVVLDQIPGTNNRARVANLSNLANGVGLFHFIGDLKVAVDGKGSKTVTFKAKLKRTPFSKSEKTRWTEIVNFGIANKYVEATLDWSLNVILNNDGVTRQVDWSTTGANLPNNKIAVGADFATILNAFPA</sequence>
<comment type="caution">
    <text evidence="2">The sequence shown here is derived from an EMBL/GenBank/DDBJ whole genome shotgun (WGS) entry which is preliminary data.</text>
</comment>
<evidence type="ECO:0000256" key="1">
    <source>
        <dbReference type="SAM" id="SignalP"/>
    </source>
</evidence>
<feature type="signal peptide" evidence="1">
    <location>
        <begin position="1"/>
        <end position="20"/>
    </location>
</feature>
<accession>A0A9P6KDG8</accession>
<evidence type="ECO:0000313" key="3">
    <source>
        <dbReference type="Proteomes" id="UP000780801"/>
    </source>
</evidence>